<sequence>MAGLEALEALTDKLYDFIQSMEDEGIVDYHFKDCYSMKEANGPFLFIEILPTYISDSETTLAQMTNLLDEPIVNYNQLEQLCIKLQGGTACIGACRMAASCGLLRHAAAAGNKDEYEIIKLMS</sequence>
<keyword evidence="1 2" id="KW-0902">Two-component regulatory system</keyword>
<keyword evidence="4" id="KW-1185">Reference proteome</keyword>
<name>A0AAV1QW40_9ROSI</name>
<reference evidence="3 4" key="1">
    <citation type="submission" date="2024-01" db="EMBL/GenBank/DDBJ databases">
        <authorList>
            <person name="Waweru B."/>
        </authorList>
    </citation>
    <scope>NUCLEOTIDE SEQUENCE [LARGE SCALE GENOMIC DNA]</scope>
</reference>
<gene>
    <name evidence="3" type="ORF">DCAF_LOCUS2967</name>
</gene>
<dbReference type="InterPro" id="IPR036641">
    <property type="entry name" value="HPT_dom_sf"/>
</dbReference>
<dbReference type="GO" id="GO:0043424">
    <property type="term" value="F:protein histidine kinase binding"/>
    <property type="evidence" value="ECO:0007669"/>
    <property type="project" value="UniProtKB-UniRule"/>
</dbReference>
<dbReference type="PANTHER" id="PTHR28242">
    <property type="entry name" value="PHOSPHORELAY INTERMEDIATE PROTEIN YPD1"/>
    <property type="match status" value="1"/>
</dbReference>
<evidence type="ECO:0000313" key="3">
    <source>
        <dbReference type="EMBL" id="CAK7325294.1"/>
    </source>
</evidence>
<dbReference type="AlphaFoldDB" id="A0AAV1QW40"/>
<comment type="subcellular location">
    <subcellularLocation>
        <location evidence="2">Cytoplasm</location>
        <location evidence="2">Cytosol</location>
    </subcellularLocation>
    <subcellularLocation>
        <location evidence="2">Nucleus</location>
    </subcellularLocation>
</comment>
<comment type="caution">
    <text evidence="3">The sequence shown here is derived from an EMBL/GenBank/DDBJ whole genome shotgun (WGS) entry which is preliminary data.</text>
</comment>
<proteinExistence type="predicted"/>
<dbReference type="InterPro" id="IPR045871">
    <property type="entry name" value="AHP1-5/YPD1"/>
</dbReference>
<evidence type="ECO:0000313" key="4">
    <source>
        <dbReference type="Proteomes" id="UP001314170"/>
    </source>
</evidence>
<dbReference type="GO" id="GO:0009736">
    <property type="term" value="P:cytokinin-activated signaling pathway"/>
    <property type="evidence" value="ECO:0007669"/>
    <property type="project" value="UniProtKB-KW"/>
</dbReference>
<dbReference type="GO" id="GO:0009927">
    <property type="term" value="F:histidine phosphotransfer kinase activity"/>
    <property type="evidence" value="ECO:0007669"/>
    <property type="project" value="UniProtKB-UniRule"/>
</dbReference>
<protein>
    <recommendedName>
        <fullName evidence="2">Histidine-containing phosphotransfer protein</fullName>
    </recommendedName>
</protein>
<comment type="function">
    <text evidence="2">Functions as a two-component phosphorelay mediators between cytokinin sensor histidine kinases and response regulators (B-type ARRs). Plays an important role in propagating cytokinin signal transduction.</text>
</comment>
<dbReference type="SUPFAM" id="SSF47226">
    <property type="entry name" value="Histidine-containing phosphotransfer domain, HPT domain"/>
    <property type="match status" value="1"/>
</dbReference>
<accession>A0AAV1QW40</accession>
<evidence type="ECO:0000256" key="1">
    <source>
        <dbReference type="ARBA" id="ARBA00023012"/>
    </source>
</evidence>
<dbReference type="Proteomes" id="UP001314170">
    <property type="component" value="Unassembled WGS sequence"/>
</dbReference>
<evidence type="ECO:0000256" key="2">
    <source>
        <dbReference type="RuleBase" id="RU369004"/>
    </source>
</evidence>
<dbReference type="Gene3D" id="1.20.120.160">
    <property type="entry name" value="HPT domain"/>
    <property type="match status" value="1"/>
</dbReference>
<comment type="domain">
    <text evidence="2">Histidine-containing phosphotransfer domain (HPt) contains an active histidine that mediates the phosphotransfer.</text>
</comment>
<dbReference type="GO" id="GO:0005634">
    <property type="term" value="C:nucleus"/>
    <property type="evidence" value="ECO:0007669"/>
    <property type="project" value="UniProtKB-SubCell"/>
</dbReference>
<organism evidence="3 4">
    <name type="scientific">Dovyalis caffra</name>
    <dbReference type="NCBI Taxonomy" id="77055"/>
    <lineage>
        <taxon>Eukaryota</taxon>
        <taxon>Viridiplantae</taxon>
        <taxon>Streptophyta</taxon>
        <taxon>Embryophyta</taxon>
        <taxon>Tracheophyta</taxon>
        <taxon>Spermatophyta</taxon>
        <taxon>Magnoliopsida</taxon>
        <taxon>eudicotyledons</taxon>
        <taxon>Gunneridae</taxon>
        <taxon>Pentapetalae</taxon>
        <taxon>rosids</taxon>
        <taxon>fabids</taxon>
        <taxon>Malpighiales</taxon>
        <taxon>Salicaceae</taxon>
        <taxon>Flacourtieae</taxon>
        <taxon>Dovyalis</taxon>
    </lineage>
</organism>
<keyword evidence="2" id="KW-0932">Cytokinin signaling pathway</keyword>
<dbReference type="GO" id="GO:0000160">
    <property type="term" value="P:phosphorelay signal transduction system"/>
    <property type="evidence" value="ECO:0007669"/>
    <property type="project" value="UniProtKB-UniRule"/>
</dbReference>
<dbReference type="PANTHER" id="PTHR28242:SF63">
    <property type="entry name" value="HISTIDINE-CONTAINING PHOSPHOTRANSFER PROTEIN"/>
    <property type="match status" value="1"/>
</dbReference>
<dbReference type="GO" id="GO:0005829">
    <property type="term" value="C:cytosol"/>
    <property type="evidence" value="ECO:0007669"/>
    <property type="project" value="UniProtKB-SubCell"/>
</dbReference>
<dbReference type="EMBL" id="CAWUPB010000850">
    <property type="protein sequence ID" value="CAK7325294.1"/>
    <property type="molecule type" value="Genomic_DNA"/>
</dbReference>